<evidence type="ECO:0000313" key="16">
    <source>
        <dbReference type="Proteomes" id="UP000242715"/>
    </source>
</evidence>
<gene>
    <name evidence="15" type="ORF">TSUD_327780</name>
</gene>
<reference evidence="16" key="1">
    <citation type="journal article" date="2017" name="Front. Plant Sci.">
        <title>Climate Clever Clovers: New Paradigm to Reduce the Environmental Footprint of Ruminants by Breeding Low Methanogenic Forages Utilizing Haplotype Variation.</title>
        <authorList>
            <person name="Kaur P."/>
            <person name="Appels R."/>
            <person name="Bayer P.E."/>
            <person name="Keeble-Gagnere G."/>
            <person name="Wang J."/>
            <person name="Hirakawa H."/>
            <person name="Shirasawa K."/>
            <person name="Vercoe P."/>
            <person name="Stefanova K."/>
            <person name="Durmic Z."/>
            <person name="Nichols P."/>
            <person name="Revell C."/>
            <person name="Isobe S.N."/>
            <person name="Edwards D."/>
            <person name="Erskine W."/>
        </authorList>
    </citation>
    <scope>NUCLEOTIDE SEQUENCE [LARGE SCALE GENOMIC DNA]</scope>
    <source>
        <strain evidence="16">cv. Daliak</strain>
    </source>
</reference>
<feature type="compositionally biased region" description="Low complexity" evidence="12">
    <location>
        <begin position="141"/>
        <end position="154"/>
    </location>
</feature>
<organism evidence="15 16">
    <name type="scientific">Trifolium subterraneum</name>
    <name type="common">Subterranean clover</name>
    <dbReference type="NCBI Taxonomy" id="3900"/>
    <lineage>
        <taxon>Eukaryota</taxon>
        <taxon>Viridiplantae</taxon>
        <taxon>Streptophyta</taxon>
        <taxon>Embryophyta</taxon>
        <taxon>Tracheophyta</taxon>
        <taxon>Spermatophyta</taxon>
        <taxon>Magnoliopsida</taxon>
        <taxon>eudicotyledons</taxon>
        <taxon>Gunneridae</taxon>
        <taxon>Pentapetalae</taxon>
        <taxon>rosids</taxon>
        <taxon>fabids</taxon>
        <taxon>Fabales</taxon>
        <taxon>Fabaceae</taxon>
        <taxon>Papilionoideae</taxon>
        <taxon>50 kb inversion clade</taxon>
        <taxon>NPAAA clade</taxon>
        <taxon>Hologalegina</taxon>
        <taxon>IRL clade</taxon>
        <taxon>Trifolieae</taxon>
        <taxon>Trifolium</taxon>
    </lineage>
</organism>
<keyword evidence="10" id="KW-1015">Disulfide bond</keyword>
<evidence type="ECO:0000256" key="8">
    <source>
        <dbReference type="ARBA" id="ARBA00023008"/>
    </source>
</evidence>
<dbReference type="SUPFAM" id="SSF49503">
    <property type="entry name" value="Cupredoxins"/>
    <property type="match status" value="1"/>
</dbReference>
<keyword evidence="4" id="KW-0479">Metal-binding</keyword>
<feature type="chain" id="PRO_5016443352" description="Phytocyanin domain-containing protein" evidence="13">
    <location>
        <begin position="24"/>
        <end position="189"/>
    </location>
</feature>
<keyword evidence="8" id="KW-0186">Copper</keyword>
<evidence type="ECO:0000313" key="15">
    <source>
        <dbReference type="EMBL" id="GAU23977.1"/>
    </source>
</evidence>
<dbReference type="GO" id="GO:0005886">
    <property type="term" value="C:plasma membrane"/>
    <property type="evidence" value="ECO:0007669"/>
    <property type="project" value="TreeGrafter"/>
</dbReference>
<keyword evidence="9" id="KW-0472">Membrane</keyword>
<evidence type="ECO:0000256" key="10">
    <source>
        <dbReference type="ARBA" id="ARBA00023157"/>
    </source>
</evidence>
<evidence type="ECO:0000256" key="3">
    <source>
        <dbReference type="ARBA" id="ARBA00022692"/>
    </source>
</evidence>
<proteinExistence type="predicted"/>
<comment type="subcellular location">
    <subcellularLocation>
        <location evidence="1">Membrane</location>
        <topology evidence="1">Single-pass type I membrane protein</topology>
    </subcellularLocation>
</comment>
<keyword evidence="5 13" id="KW-0732">Signal</keyword>
<keyword evidence="16" id="KW-1185">Reference proteome</keyword>
<feature type="region of interest" description="Disordered" evidence="12">
    <location>
        <begin position="131"/>
        <end position="163"/>
    </location>
</feature>
<evidence type="ECO:0000256" key="2">
    <source>
        <dbReference type="ARBA" id="ARBA00022448"/>
    </source>
</evidence>
<feature type="signal peptide" evidence="13">
    <location>
        <begin position="1"/>
        <end position="23"/>
    </location>
</feature>
<dbReference type="InterPro" id="IPR003245">
    <property type="entry name" value="Phytocyanin_dom"/>
</dbReference>
<keyword evidence="11" id="KW-0325">Glycoprotein</keyword>
<dbReference type="Pfam" id="PF02298">
    <property type="entry name" value="Cu_bind_like"/>
    <property type="match status" value="1"/>
</dbReference>
<accession>A0A2Z6N486</accession>
<evidence type="ECO:0000256" key="5">
    <source>
        <dbReference type="ARBA" id="ARBA00022729"/>
    </source>
</evidence>
<keyword evidence="7" id="KW-1133">Transmembrane helix</keyword>
<sequence>MALSRALFLFSLIITIFSTMAMAKDFVVGDKNGWTLGVDYQTWAANKVFRVGDTLTFNYVAGKDNVVRVNGSDFQSCSIPLTAPVLSSGHDTILLTTTGRRWYISGVASHCKSGQKFVIIVLPQQQDIWSPVPSPSPSPSASPSSSPSPTLAPEAAPPSNAPWAAASVPRRSLLQKKLFQIFNRNMVVV</sequence>
<evidence type="ECO:0000256" key="4">
    <source>
        <dbReference type="ARBA" id="ARBA00022723"/>
    </source>
</evidence>
<dbReference type="GO" id="GO:0009610">
    <property type="term" value="P:response to symbiotic fungus"/>
    <property type="evidence" value="ECO:0007669"/>
    <property type="project" value="UniProtKB-ARBA"/>
</dbReference>
<evidence type="ECO:0000256" key="7">
    <source>
        <dbReference type="ARBA" id="ARBA00022989"/>
    </source>
</evidence>
<keyword evidence="2" id="KW-0813">Transport</keyword>
<keyword evidence="3" id="KW-0812">Transmembrane</keyword>
<dbReference type="Gene3D" id="2.60.40.420">
    <property type="entry name" value="Cupredoxins - blue copper proteins"/>
    <property type="match status" value="1"/>
</dbReference>
<dbReference type="FunFam" id="2.60.40.420:FF:000067">
    <property type="entry name" value="Cupredoxin superfamily protein"/>
    <property type="match status" value="1"/>
</dbReference>
<keyword evidence="6" id="KW-0249">Electron transport</keyword>
<dbReference type="CDD" id="cd04216">
    <property type="entry name" value="Phytocyanin"/>
    <property type="match status" value="1"/>
</dbReference>
<dbReference type="GO" id="GO:0046872">
    <property type="term" value="F:metal ion binding"/>
    <property type="evidence" value="ECO:0007669"/>
    <property type="project" value="UniProtKB-KW"/>
</dbReference>
<protein>
    <recommendedName>
        <fullName evidence="14">Phytocyanin domain-containing protein</fullName>
    </recommendedName>
</protein>
<dbReference type="EMBL" id="DF973283">
    <property type="protein sequence ID" value="GAU23977.1"/>
    <property type="molecule type" value="Genomic_DNA"/>
</dbReference>
<dbReference type="OrthoDB" id="687943at2759"/>
<evidence type="ECO:0000256" key="6">
    <source>
        <dbReference type="ARBA" id="ARBA00022982"/>
    </source>
</evidence>
<evidence type="ECO:0000259" key="14">
    <source>
        <dbReference type="PROSITE" id="PS51485"/>
    </source>
</evidence>
<dbReference type="Proteomes" id="UP000242715">
    <property type="component" value="Unassembled WGS sequence"/>
</dbReference>
<dbReference type="PANTHER" id="PTHR33021:SF533">
    <property type="entry name" value="PHYTOCYANIN DOMAIN-CONTAINING PROTEIN"/>
    <property type="match status" value="1"/>
</dbReference>
<dbReference type="GO" id="GO:0009055">
    <property type="term" value="F:electron transfer activity"/>
    <property type="evidence" value="ECO:0007669"/>
    <property type="project" value="InterPro"/>
</dbReference>
<dbReference type="PANTHER" id="PTHR33021">
    <property type="entry name" value="BLUE COPPER PROTEIN"/>
    <property type="match status" value="1"/>
</dbReference>
<evidence type="ECO:0000256" key="13">
    <source>
        <dbReference type="SAM" id="SignalP"/>
    </source>
</evidence>
<evidence type="ECO:0000256" key="9">
    <source>
        <dbReference type="ARBA" id="ARBA00023136"/>
    </source>
</evidence>
<evidence type="ECO:0000256" key="1">
    <source>
        <dbReference type="ARBA" id="ARBA00004479"/>
    </source>
</evidence>
<dbReference type="AlphaFoldDB" id="A0A2Z6N486"/>
<feature type="domain" description="Phytocyanin" evidence="14">
    <location>
        <begin position="24"/>
        <end position="123"/>
    </location>
</feature>
<dbReference type="InterPro" id="IPR008972">
    <property type="entry name" value="Cupredoxin"/>
</dbReference>
<dbReference type="PROSITE" id="PS51485">
    <property type="entry name" value="PHYTOCYANIN"/>
    <property type="match status" value="1"/>
</dbReference>
<name>A0A2Z6N486_TRISU</name>
<dbReference type="InterPro" id="IPR039391">
    <property type="entry name" value="Phytocyanin-like"/>
</dbReference>
<evidence type="ECO:0000256" key="11">
    <source>
        <dbReference type="ARBA" id="ARBA00023180"/>
    </source>
</evidence>
<evidence type="ECO:0000256" key="12">
    <source>
        <dbReference type="SAM" id="MobiDB-lite"/>
    </source>
</evidence>